<keyword evidence="5" id="KW-0863">Zinc-finger</keyword>
<feature type="domain" description="RING-type" evidence="8">
    <location>
        <begin position="9"/>
        <end position="241"/>
    </location>
</feature>
<evidence type="ECO:0000256" key="1">
    <source>
        <dbReference type="ARBA" id="ARBA00004906"/>
    </source>
</evidence>
<evidence type="ECO:0000256" key="2">
    <source>
        <dbReference type="ARBA" id="ARBA00022679"/>
    </source>
</evidence>
<dbReference type="Proteomes" id="UP001295684">
    <property type="component" value="Unassembled WGS sequence"/>
</dbReference>
<dbReference type="PROSITE" id="PS51873">
    <property type="entry name" value="TRIAD"/>
    <property type="match status" value="1"/>
</dbReference>
<dbReference type="SUPFAM" id="SSF57850">
    <property type="entry name" value="RING/U-box"/>
    <property type="match status" value="1"/>
</dbReference>
<evidence type="ECO:0000313" key="10">
    <source>
        <dbReference type="Proteomes" id="UP001295684"/>
    </source>
</evidence>
<gene>
    <name evidence="9" type="ORF">ECRASSUSDP1_LOCUS16519</name>
</gene>
<evidence type="ECO:0000256" key="3">
    <source>
        <dbReference type="ARBA" id="ARBA00022723"/>
    </source>
</evidence>
<accession>A0AAD1XM52</accession>
<keyword evidence="7" id="KW-0862">Zinc</keyword>
<dbReference type="InterPro" id="IPR044066">
    <property type="entry name" value="TRIAD_supradom"/>
</dbReference>
<proteinExistence type="predicted"/>
<evidence type="ECO:0000256" key="5">
    <source>
        <dbReference type="ARBA" id="ARBA00022771"/>
    </source>
</evidence>
<reference evidence="9" key="1">
    <citation type="submission" date="2023-07" db="EMBL/GenBank/DDBJ databases">
        <authorList>
            <consortium name="AG Swart"/>
            <person name="Singh M."/>
            <person name="Singh A."/>
            <person name="Seah K."/>
            <person name="Emmerich C."/>
        </authorList>
    </citation>
    <scope>NUCLEOTIDE SEQUENCE</scope>
    <source>
        <strain evidence="9">DP1</strain>
    </source>
</reference>
<comment type="caution">
    <text evidence="9">The sequence shown here is derived from an EMBL/GenBank/DDBJ whole genome shotgun (WGS) entry which is preliminary data.</text>
</comment>
<keyword evidence="2" id="KW-0808">Transferase</keyword>
<comment type="pathway">
    <text evidence="1">Protein modification; protein ubiquitination.</text>
</comment>
<keyword evidence="4" id="KW-0677">Repeat</keyword>
<dbReference type="Gene3D" id="1.20.120.1750">
    <property type="match status" value="1"/>
</dbReference>
<sequence>MEQASASGDAVACLSCGDSLSRQHNGVKCSQGHDLCTDCAKLYVENILSEPENKIPAKCSLCAVELNSIQLEMQMEPEQLEMYLMYKAMKIVDPKIDKVMSCPFCKYFEVWTIDNSANFFYCRKEDCQKGSCSVCFKEFKVPKGMAVTEDELEEMKSEGGMMSHYKCYEHKDIKEAWEDALEKGTKRCCPECKVGGVKDDACTHMICDNCNTTWCYLCGKKEANCDKSDPNGNIYRHNDDWNTNSKRCPMYLTQIGQVDGRWSTASDEEAKAFFHKLLTYKSLKNFFKKHKSKEFKNLCKVFPSVANHGLDLKELKRMDLTIIKR</sequence>
<dbReference type="AlphaFoldDB" id="A0AAD1XM52"/>
<dbReference type="GO" id="GO:0016740">
    <property type="term" value="F:transferase activity"/>
    <property type="evidence" value="ECO:0007669"/>
    <property type="project" value="UniProtKB-KW"/>
</dbReference>
<dbReference type="CDD" id="cd20336">
    <property type="entry name" value="Rcat_RBR"/>
    <property type="match status" value="1"/>
</dbReference>
<dbReference type="InterPro" id="IPR051628">
    <property type="entry name" value="LUBAC_E3_Ligases"/>
</dbReference>
<evidence type="ECO:0000256" key="6">
    <source>
        <dbReference type="ARBA" id="ARBA00022786"/>
    </source>
</evidence>
<dbReference type="GO" id="GO:0008270">
    <property type="term" value="F:zinc ion binding"/>
    <property type="evidence" value="ECO:0007669"/>
    <property type="project" value="UniProtKB-KW"/>
</dbReference>
<protein>
    <recommendedName>
        <fullName evidence="8">RING-type domain-containing protein</fullName>
    </recommendedName>
</protein>
<dbReference type="PANTHER" id="PTHR22770">
    <property type="entry name" value="UBIQUITIN CONJUGATING ENZYME 7 INTERACTING PROTEIN-RELATED"/>
    <property type="match status" value="1"/>
</dbReference>
<evidence type="ECO:0000256" key="4">
    <source>
        <dbReference type="ARBA" id="ARBA00022737"/>
    </source>
</evidence>
<evidence type="ECO:0000313" key="9">
    <source>
        <dbReference type="EMBL" id="CAI2375159.1"/>
    </source>
</evidence>
<dbReference type="EMBL" id="CAMPGE010016614">
    <property type="protein sequence ID" value="CAI2375159.1"/>
    <property type="molecule type" value="Genomic_DNA"/>
</dbReference>
<evidence type="ECO:0000256" key="7">
    <source>
        <dbReference type="ARBA" id="ARBA00022833"/>
    </source>
</evidence>
<evidence type="ECO:0000259" key="8">
    <source>
        <dbReference type="PROSITE" id="PS51873"/>
    </source>
</evidence>
<keyword evidence="10" id="KW-1185">Reference proteome</keyword>
<dbReference type="Pfam" id="PF26200">
    <property type="entry name" value="Rcat_RNF216"/>
    <property type="match status" value="1"/>
</dbReference>
<keyword evidence="3" id="KW-0479">Metal-binding</keyword>
<dbReference type="PANTHER" id="PTHR22770:SF47">
    <property type="entry name" value="E3 UBIQUITIN-PROTEIN LIGASE RNF216"/>
    <property type="match status" value="1"/>
</dbReference>
<keyword evidence="6" id="KW-0833">Ubl conjugation pathway</keyword>
<organism evidence="9 10">
    <name type="scientific">Euplotes crassus</name>
    <dbReference type="NCBI Taxonomy" id="5936"/>
    <lineage>
        <taxon>Eukaryota</taxon>
        <taxon>Sar</taxon>
        <taxon>Alveolata</taxon>
        <taxon>Ciliophora</taxon>
        <taxon>Intramacronucleata</taxon>
        <taxon>Spirotrichea</taxon>
        <taxon>Hypotrichia</taxon>
        <taxon>Euplotida</taxon>
        <taxon>Euplotidae</taxon>
        <taxon>Moneuplotes</taxon>
    </lineage>
</organism>
<name>A0AAD1XM52_EUPCR</name>